<accession>Q0WQ05</accession>
<dbReference type="EMBL" id="AK228905">
    <property type="protein sequence ID" value="BAF00794.1"/>
    <property type="molecule type" value="mRNA"/>
</dbReference>
<name>Q0WQ05_ARATH</name>
<sequence length="42" mass="5004">MFTNIQQEEKKNENQVRLNVTEARRKLKGLILVIDWCSSTRI</sequence>
<proteinExistence type="evidence at transcript level"/>
<protein>
    <submittedName>
        <fullName evidence="1">Uncharacterized protein</fullName>
    </submittedName>
</protein>
<evidence type="ECO:0000313" key="1">
    <source>
        <dbReference type="EMBL" id="BAF00794.1"/>
    </source>
</evidence>
<organism evidence="1">
    <name type="scientific">Arabidopsis thaliana</name>
    <name type="common">Mouse-ear cress</name>
    <dbReference type="NCBI Taxonomy" id="3702"/>
    <lineage>
        <taxon>Eukaryota</taxon>
        <taxon>Viridiplantae</taxon>
        <taxon>Streptophyta</taxon>
        <taxon>Embryophyta</taxon>
        <taxon>Tracheophyta</taxon>
        <taxon>Spermatophyta</taxon>
        <taxon>Magnoliopsida</taxon>
        <taxon>eudicotyledons</taxon>
        <taxon>Gunneridae</taxon>
        <taxon>Pentapetalae</taxon>
        <taxon>rosids</taxon>
        <taxon>malvids</taxon>
        <taxon>Brassicales</taxon>
        <taxon>Brassicaceae</taxon>
        <taxon>Camelineae</taxon>
        <taxon>Arabidopsis</taxon>
    </lineage>
</organism>
<reference evidence="1" key="1">
    <citation type="submission" date="2006-07" db="EMBL/GenBank/DDBJ databases">
        <title>Large-scale analysis of RIKEN Arabidopsis full-length (RAFL) cDNAs.</title>
        <authorList>
            <person name="Totoki Y."/>
            <person name="Seki M."/>
            <person name="Ishida J."/>
            <person name="Nakajima M."/>
            <person name="Enju A."/>
            <person name="Morosawa T."/>
            <person name="Kamiya A."/>
            <person name="Narusaka M."/>
            <person name="Shin-i T."/>
            <person name="Nakagawa M."/>
            <person name="Sakamoto N."/>
            <person name="Oishi K."/>
            <person name="Kohara Y."/>
            <person name="Kobayashi M."/>
            <person name="Toyoda A."/>
            <person name="Sakaki Y."/>
            <person name="Sakurai T."/>
            <person name="Iida K."/>
            <person name="Akiyama K."/>
            <person name="Satou M."/>
            <person name="Toyoda T."/>
            <person name="Konagaya A."/>
            <person name="Carninci P."/>
            <person name="Kawai J."/>
            <person name="Hayashizaki Y."/>
            <person name="Shinozaki K."/>
        </authorList>
    </citation>
    <scope>NUCLEOTIDE SEQUENCE</scope>
</reference>
<dbReference type="AlphaFoldDB" id="Q0WQ05"/>